<feature type="region of interest" description="Disordered" evidence="3">
    <location>
        <begin position="1"/>
        <end position="36"/>
    </location>
</feature>
<dbReference type="HOGENOM" id="CLU_013931_1_0_1"/>
<dbReference type="Proteomes" id="UP000002037">
    <property type="component" value="Unassembled WGS sequence"/>
</dbReference>
<dbReference type="KEGG" id="ctp:CTRG_04695"/>
<dbReference type="Pfam" id="PF00561">
    <property type="entry name" value="Abhydrolase_1"/>
    <property type="match status" value="1"/>
</dbReference>
<keyword evidence="1" id="KW-0378">Hydrolase</keyword>
<evidence type="ECO:0000313" key="6">
    <source>
        <dbReference type="EMBL" id="EER31912.1"/>
    </source>
</evidence>
<dbReference type="GO" id="GO:0004484">
    <property type="term" value="F:mRNA guanylyltransferase activity"/>
    <property type="evidence" value="ECO:0007669"/>
    <property type="project" value="TreeGrafter"/>
</dbReference>
<dbReference type="SMART" id="SM00195">
    <property type="entry name" value="DSPc"/>
    <property type="match status" value="1"/>
</dbReference>
<accession>C5MF52</accession>
<gene>
    <name evidence="6" type="ORF">CTRG_04695</name>
</gene>
<dbReference type="AlphaFoldDB" id="C5MF52"/>
<feature type="domain" description="Tyrosine-protein phosphatase" evidence="4">
    <location>
        <begin position="509"/>
        <end position="656"/>
    </location>
</feature>
<dbReference type="InterPro" id="IPR000073">
    <property type="entry name" value="AB_hydrolase_1"/>
</dbReference>
<sequence>MTQLEIDDAQERLTSSASTNHQSLSHSRHEKSSVLAHLQKQKTSTFTKKLLEFFKINALGYPNDFENYVVHHEASDCSLIAKYCESTTVDLSKQDALSIDSITLNTVHIPHPLVNFMKNEANQQTSTDDQVDVSKELHESPIIVFIHGLGGQMSQFEPLMGLLSQCSETLSLDLPGFGSSKLKFNDDFKIVSRISAEDKIKIMTSIASMKWNDFTTDNIVNIIYEFIQQNVREDKKIVLVGHSMGTHLSIKLAKKLPKHKVEGMILLSPPALIDDTNLEVVQTKPHGTSSMLKIFTYLPWLFNYFRTWDRLEGLDSASVIRQLSKIGDTDYNKLRQFRWNLDVNSDIVLKYINGFQRATTSELITAISNFNDNPEDKHVYEKTLFLCGSNDQMTPVSTIYQCDEFLTKTFGRKVSSVIEVKNVGHSLLLVKPEFISGMILNHLDSKFPERLHLSPAWVLRVKAQVSGDKWGLKNELKWSNLQPISHNITRNNGKDIAPLLGMKTLREEDPVHSPAILEDKFYGEASATNELKGHLIAIIDISADIPPYSPKSFSHIKYWKMSTVSKEVPDQSAIRRFIQLINEILNDNKEVKDPLIAVHCHYGFNRTGFLICCYLIEVLGWSVKEAVDGFKAAKPPGIKHPHFVDALFVRYENLERC</sequence>
<evidence type="ECO:0000259" key="4">
    <source>
        <dbReference type="PROSITE" id="PS50054"/>
    </source>
</evidence>
<dbReference type="EMBL" id="GG692400">
    <property type="protein sequence ID" value="EER31912.1"/>
    <property type="molecule type" value="Genomic_DNA"/>
</dbReference>
<dbReference type="SUPFAM" id="SSF52799">
    <property type="entry name" value="(Phosphotyrosine protein) phosphatases II"/>
    <property type="match status" value="1"/>
</dbReference>
<dbReference type="RefSeq" id="XP_002550397.1">
    <property type="nucleotide sequence ID" value="XM_002550351.1"/>
</dbReference>
<dbReference type="InterPro" id="IPR000340">
    <property type="entry name" value="Dual-sp_phosphatase_cat-dom"/>
</dbReference>
<dbReference type="PROSITE" id="PS00383">
    <property type="entry name" value="TYR_PHOSPHATASE_1"/>
    <property type="match status" value="1"/>
</dbReference>
<proteinExistence type="predicted"/>
<evidence type="ECO:0000313" key="7">
    <source>
        <dbReference type="Proteomes" id="UP000002037"/>
    </source>
</evidence>
<dbReference type="InterPro" id="IPR000387">
    <property type="entry name" value="Tyr_Pase_dom"/>
</dbReference>
<dbReference type="GO" id="GO:0006370">
    <property type="term" value="P:7-methylguanosine mRNA capping"/>
    <property type="evidence" value="ECO:0007669"/>
    <property type="project" value="TreeGrafter"/>
</dbReference>
<dbReference type="PROSITE" id="PS50054">
    <property type="entry name" value="TYR_PHOSPHATASE_DUAL"/>
    <property type="match status" value="1"/>
</dbReference>
<dbReference type="InterPro" id="IPR020422">
    <property type="entry name" value="TYR_PHOSPHATASE_DUAL_dom"/>
</dbReference>
<dbReference type="Gene3D" id="3.40.50.1820">
    <property type="entry name" value="alpha/beta hydrolase"/>
    <property type="match status" value="1"/>
</dbReference>
<keyword evidence="2" id="KW-0904">Protein phosphatase</keyword>
<name>C5MF52_CANTT</name>
<dbReference type="InterPro" id="IPR029021">
    <property type="entry name" value="Prot-tyrosine_phosphatase-like"/>
</dbReference>
<dbReference type="VEuPathDB" id="FungiDB:CTRG_04695"/>
<evidence type="ECO:0000256" key="2">
    <source>
        <dbReference type="ARBA" id="ARBA00022912"/>
    </source>
</evidence>
<dbReference type="PROSITE" id="PS50056">
    <property type="entry name" value="TYR_PHOSPHATASE_2"/>
    <property type="match status" value="1"/>
</dbReference>
<evidence type="ECO:0000259" key="5">
    <source>
        <dbReference type="PROSITE" id="PS50056"/>
    </source>
</evidence>
<dbReference type="SUPFAM" id="SSF53474">
    <property type="entry name" value="alpha/beta-Hydrolases"/>
    <property type="match status" value="1"/>
</dbReference>
<dbReference type="STRING" id="294747.C5MF52"/>
<dbReference type="PANTHER" id="PTHR10367:SF25">
    <property type="entry name" value="DUAL SPECIFICITY PHOSPHATASE CATALYTIC DOMAIN PROTEIN (AFU_ORTHOLOGUE AFUA_1G03540)"/>
    <property type="match status" value="1"/>
</dbReference>
<dbReference type="Pfam" id="PF00782">
    <property type="entry name" value="DSPc"/>
    <property type="match status" value="1"/>
</dbReference>
<feature type="domain" description="Tyrosine specific protein phosphatases" evidence="5">
    <location>
        <begin position="575"/>
        <end position="635"/>
    </location>
</feature>
<dbReference type="GO" id="GO:0004721">
    <property type="term" value="F:phosphoprotein phosphatase activity"/>
    <property type="evidence" value="ECO:0007669"/>
    <property type="project" value="UniProtKB-KW"/>
</dbReference>
<feature type="compositionally biased region" description="Polar residues" evidence="3">
    <location>
        <begin position="12"/>
        <end position="25"/>
    </location>
</feature>
<reference evidence="6 7" key="1">
    <citation type="journal article" date="2009" name="Nature">
        <title>Evolution of pathogenicity and sexual reproduction in eight Candida genomes.</title>
        <authorList>
            <person name="Butler G."/>
            <person name="Rasmussen M.D."/>
            <person name="Lin M.F."/>
            <person name="Santos M.A."/>
            <person name="Sakthikumar S."/>
            <person name="Munro C.A."/>
            <person name="Rheinbay E."/>
            <person name="Grabherr M."/>
            <person name="Forche A."/>
            <person name="Reedy J.L."/>
            <person name="Agrafioti I."/>
            <person name="Arnaud M.B."/>
            <person name="Bates S."/>
            <person name="Brown A.J."/>
            <person name="Brunke S."/>
            <person name="Costanzo M.C."/>
            <person name="Fitzpatrick D.A."/>
            <person name="de Groot P.W."/>
            <person name="Harris D."/>
            <person name="Hoyer L.L."/>
            <person name="Hube B."/>
            <person name="Klis F.M."/>
            <person name="Kodira C."/>
            <person name="Lennard N."/>
            <person name="Logue M.E."/>
            <person name="Martin R."/>
            <person name="Neiman A.M."/>
            <person name="Nikolaou E."/>
            <person name="Quail M.A."/>
            <person name="Quinn J."/>
            <person name="Santos M.C."/>
            <person name="Schmitzberger F.F."/>
            <person name="Sherlock G."/>
            <person name="Shah P."/>
            <person name="Silverstein K.A."/>
            <person name="Skrzypek M.S."/>
            <person name="Soll D."/>
            <person name="Staggs R."/>
            <person name="Stansfield I."/>
            <person name="Stumpf M.P."/>
            <person name="Sudbery P.E."/>
            <person name="Srikantha T."/>
            <person name="Zeng Q."/>
            <person name="Berman J."/>
            <person name="Berriman M."/>
            <person name="Heitman J."/>
            <person name="Gow N.A."/>
            <person name="Lorenz M.C."/>
            <person name="Birren B.W."/>
            <person name="Kellis M."/>
            <person name="Cuomo C.A."/>
        </authorList>
    </citation>
    <scope>NUCLEOTIDE SEQUENCE [LARGE SCALE GENOMIC DNA]</scope>
    <source>
        <strain evidence="7">ATCC MYA-3404 / T1</strain>
    </source>
</reference>
<dbReference type="PANTHER" id="PTHR10367">
    <property type="entry name" value="MRNA-CAPPING ENZYME"/>
    <property type="match status" value="1"/>
</dbReference>
<evidence type="ECO:0000256" key="1">
    <source>
        <dbReference type="ARBA" id="ARBA00022801"/>
    </source>
</evidence>
<protein>
    <submittedName>
        <fullName evidence="6">Uncharacterized protein</fullName>
    </submittedName>
</protein>
<dbReference type="Gene3D" id="3.90.190.10">
    <property type="entry name" value="Protein tyrosine phosphatase superfamily"/>
    <property type="match status" value="1"/>
</dbReference>
<dbReference type="GeneID" id="8296642"/>
<dbReference type="InterPro" id="IPR029058">
    <property type="entry name" value="AB_hydrolase_fold"/>
</dbReference>
<dbReference type="OrthoDB" id="428974at2759"/>
<dbReference type="InterPro" id="IPR016130">
    <property type="entry name" value="Tyr_Pase_AS"/>
</dbReference>
<dbReference type="InterPro" id="IPR051029">
    <property type="entry name" value="mRNA_Capping_Enz/RNA_Phosphat"/>
</dbReference>
<organism evidence="6 7">
    <name type="scientific">Candida tropicalis (strain ATCC MYA-3404 / T1)</name>
    <name type="common">Yeast</name>
    <dbReference type="NCBI Taxonomy" id="294747"/>
    <lineage>
        <taxon>Eukaryota</taxon>
        <taxon>Fungi</taxon>
        <taxon>Dikarya</taxon>
        <taxon>Ascomycota</taxon>
        <taxon>Saccharomycotina</taxon>
        <taxon>Pichiomycetes</taxon>
        <taxon>Debaryomycetaceae</taxon>
        <taxon>Candida/Lodderomyces clade</taxon>
        <taxon>Candida</taxon>
    </lineage>
</organism>
<keyword evidence="7" id="KW-1185">Reference proteome</keyword>
<dbReference type="eggNOG" id="KOG2386">
    <property type="taxonomic scope" value="Eukaryota"/>
</dbReference>
<evidence type="ECO:0000256" key="3">
    <source>
        <dbReference type="SAM" id="MobiDB-lite"/>
    </source>
</evidence>